<dbReference type="PROSITE" id="PS01117">
    <property type="entry name" value="HTH_MARR_1"/>
    <property type="match status" value="1"/>
</dbReference>
<dbReference type="SUPFAM" id="SSF46785">
    <property type="entry name" value="Winged helix' DNA-binding domain"/>
    <property type="match status" value="1"/>
</dbReference>
<dbReference type="PANTHER" id="PTHR39515">
    <property type="entry name" value="CONSERVED PROTEIN"/>
    <property type="match status" value="1"/>
</dbReference>
<evidence type="ECO:0000256" key="2">
    <source>
        <dbReference type="ARBA" id="ARBA00023125"/>
    </source>
</evidence>
<organism evidence="6 7">
    <name type="scientific">Patulibacter brassicae</name>
    <dbReference type="NCBI Taxonomy" id="1705717"/>
    <lineage>
        <taxon>Bacteria</taxon>
        <taxon>Bacillati</taxon>
        <taxon>Actinomycetota</taxon>
        <taxon>Thermoleophilia</taxon>
        <taxon>Solirubrobacterales</taxon>
        <taxon>Patulibacteraceae</taxon>
        <taxon>Patulibacter</taxon>
    </lineage>
</organism>
<evidence type="ECO:0000256" key="3">
    <source>
        <dbReference type="ARBA" id="ARBA00023163"/>
    </source>
</evidence>
<dbReference type="PRINTS" id="PR00598">
    <property type="entry name" value="HTHMARR"/>
</dbReference>
<name>A0ABU4VI42_9ACTN</name>
<evidence type="ECO:0000259" key="5">
    <source>
        <dbReference type="PROSITE" id="PS50995"/>
    </source>
</evidence>
<dbReference type="Proteomes" id="UP001277761">
    <property type="component" value="Unassembled WGS sequence"/>
</dbReference>
<dbReference type="InterPro" id="IPR036390">
    <property type="entry name" value="WH_DNA-bd_sf"/>
</dbReference>
<keyword evidence="7" id="KW-1185">Reference proteome</keyword>
<evidence type="ECO:0000256" key="1">
    <source>
        <dbReference type="ARBA" id="ARBA00023015"/>
    </source>
</evidence>
<dbReference type="PROSITE" id="PS50995">
    <property type="entry name" value="HTH_MARR_2"/>
    <property type="match status" value="1"/>
</dbReference>
<evidence type="ECO:0000313" key="7">
    <source>
        <dbReference type="Proteomes" id="UP001277761"/>
    </source>
</evidence>
<feature type="compositionally biased region" description="Low complexity" evidence="4">
    <location>
        <begin position="147"/>
        <end position="164"/>
    </location>
</feature>
<dbReference type="Pfam" id="PF01047">
    <property type="entry name" value="MarR"/>
    <property type="match status" value="1"/>
</dbReference>
<accession>A0ABU4VI42</accession>
<keyword evidence="1" id="KW-0805">Transcription regulation</keyword>
<gene>
    <name evidence="6" type="ORF">SK069_07820</name>
</gene>
<evidence type="ECO:0000313" key="6">
    <source>
        <dbReference type="EMBL" id="MDX8151492.1"/>
    </source>
</evidence>
<dbReference type="InterPro" id="IPR000835">
    <property type="entry name" value="HTH_MarR-typ"/>
</dbReference>
<sequence length="164" mass="17600">MRTISSDTAAPERLAGHLRLTVARLARRLRQEAGSGLGPTLTAALATVEHHGPLTPSALADRERIRRPSATRIVAKLEDEGLVRRAPDPDDRRSCRVTITPAGRARLEEARSRKAAFLAERVAALSPEDRELLERAAGLLDRLLEDAAPAPASAPSPAEEPATT</sequence>
<feature type="domain" description="HTH marR-type" evidence="5">
    <location>
        <begin position="11"/>
        <end position="145"/>
    </location>
</feature>
<dbReference type="InterPro" id="IPR023187">
    <property type="entry name" value="Tscrpt_reg_MarR-type_CS"/>
</dbReference>
<dbReference type="RefSeq" id="WP_319953648.1">
    <property type="nucleotide sequence ID" value="NZ_JAXAVX010000003.1"/>
</dbReference>
<dbReference type="SMART" id="SM00347">
    <property type="entry name" value="HTH_MARR"/>
    <property type="match status" value="1"/>
</dbReference>
<proteinExistence type="predicted"/>
<dbReference type="PANTHER" id="PTHR39515:SF2">
    <property type="entry name" value="HTH-TYPE TRANSCRIPTIONAL REGULATOR RV0880"/>
    <property type="match status" value="1"/>
</dbReference>
<feature type="region of interest" description="Disordered" evidence="4">
    <location>
        <begin position="144"/>
        <end position="164"/>
    </location>
</feature>
<protein>
    <submittedName>
        <fullName evidence="6">MarR family transcriptional regulator</fullName>
    </submittedName>
</protein>
<dbReference type="Gene3D" id="1.10.10.10">
    <property type="entry name" value="Winged helix-like DNA-binding domain superfamily/Winged helix DNA-binding domain"/>
    <property type="match status" value="1"/>
</dbReference>
<reference evidence="6 7" key="1">
    <citation type="submission" date="2023-11" db="EMBL/GenBank/DDBJ databases">
        <authorList>
            <person name="Xu M."/>
            <person name="Jiang T."/>
        </authorList>
    </citation>
    <scope>NUCLEOTIDE SEQUENCE [LARGE SCALE GENOMIC DNA]</scope>
    <source>
        <strain evidence="6 7">SD</strain>
    </source>
</reference>
<dbReference type="InterPro" id="IPR052526">
    <property type="entry name" value="HTH-type_Bedaq_tolerance"/>
</dbReference>
<evidence type="ECO:0000256" key="4">
    <source>
        <dbReference type="SAM" id="MobiDB-lite"/>
    </source>
</evidence>
<keyword evidence="2" id="KW-0238">DNA-binding</keyword>
<dbReference type="InterPro" id="IPR036388">
    <property type="entry name" value="WH-like_DNA-bd_sf"/>
</dbReference>
<comment type="caution">
    <text evidence="6">The sequence shown here is derived from an EMBL/GenBank/DDBJ whole genome shotgun (WGS) entry which is preliminary data.</text>
</comment>
<dbReference type="EMBL" id="JAXAVX010000003">
    <property type="protein sequence ID" value="MDX8151492.1"/>
    <property type="molecule type" value="Genomic_DNA"/>
</dbReference>
<keyword evidence="3" id="KW-0804">Transcription</keyword>